<organism evidence="12 13">
    <name type="scientific">Lacihabitans lacunae</name>
    <dbReference type="NCBI Taxonomy" id="1028214"/>
    <lineage>
        <taxon>Bacteria</taxon>
        <taxon>Pseudomonadati</taxon>
        <taxon>Bacteroidota</taxon>
        <taxon>Cytophagia</taxon>
        <taxon>Cytophagales</taxon>
        <taxon>Leadbetterellaceae</taxon>
        <taxon>Lacihabitans</taxon>
    </lineage>
</organism>
<dbReference type="InterPro" id="IPR041492">
    <property type="entry name" value="HAD_2"/>
</dbReference>
<dbReference type="InterPro" id="IPR050793">
    <property type="entry name" value="CMP-NeuNAc_synthase"/>
</dbReference>
<evidence type="ECO:0000256" key="2">
    <source>
        <dbReference type="ARBA" id="ARBA00001946"/>
    </source>
</evidence>
<evidence type="ECO:0000256" key="11">
    <source>
        <dbReference type="ARBA" id="ARBA00031051"/>
    </source>
</evidence>
<comment type="caution">
    <text evidence="12">The sequence shown here is derived from an EMBL/GenBank/DDBJ whole genome shotgun (WGS) entry which is preliminary data.</text>
</comment>
<evidence type="ECO:0000256" key="10">
    <source>
        <dbReference type="ARBA" id="ARBA00022985"/>
    </source>
</evidence>
<dbReference type="Proteomes" id="UP001595616">
    <property type="component" value="Unassembled WGS sequence"/>
</dbReference>
<comment type="catalytic activity">
    <reaction evidence="1">
        <text>3-deoxy-alpha-D-manno-2-octulosonate-8-phosphate + H2O = 3-deoxy-alpha-D-manno-oct-2-ulosonate + phosphate</text>
        <dbReference type="Rhea" id="RHEA:11500"/>
        <dbReference type="ChEBI" id="CHEBI:15377"/>
        <dbReference type="ChEBI" id="CHEBI:43474"/>
        <dbReference type="ChEBI" id="CHEBI:85985"/>
        <dbReference type="ChEBI" id="CHEBI:85986"/>
        <dbReference type="EC" id="3.1.3.45"/>
    </reaction>
</comment>
<keyword evidence="10" id="KW-0448">Lipopolysaccharide biosynthesis</keyword>
<dbReference type="EC" id="3.1.3.45" evidence="5"/>
<comment type="subunit">
    <text evidence="4">Homotetramer.</text>
</comment>
<sequence>MDIRLRSRLANITTFVFDVDGVFTDATLIVSENDVLRTFNVRDGYAIQMALKQGYNIAVITGGKQQSIATRLHGLGIKDVFLNAGTDQKLEVYNGYLEKNNIEAAHTVFVGDDIPDYLVMKYTETLAACPFDAVEEVQSIADYISDKCGGDGVVRDVIELVMKAQDKWLKVF</sequence>
<keyword evidence="7" id="KW-0479">Metal-binding</keyword>
<evidence type="ECO:0000313" key="13">
    <source>
        <dbReference type="Proteomes" id="UP001595616"/>
    </source>
</evidence>
<accession>A0ABV7Z450</accession>
<comment type="cofactor">
    <cofactor evidence="2">
        <name>Mg(2+)</name>
        <dbReference type="ChEBI" id="CHEBI:18420"/>
    </cofactor>
</comment>
<dbReference type="RefSeq" id="WP_379839874.1">
    <property type="nucleotide sequence ID" value="NZ_JBHRYQ010000001.1"/>
</dbReference>
<proteinExistence type="inferred from homology"/>
<evidence type="ECO:0000256" key="4">
    <source>
        <dbReference type="ARBA" id="ARBA00011881"/>
    </source>
</evidence>
<dbReference type="EMBL" id="JBHRYQ010000001">
    <property type="protein sequence ID" value="MFC3812968.1"/>
    <property type="molecule type" value="Genomic_DNA"/>
</dbReference>
<dbReference type="NCBIfam" id="TIGR01670">
    <property type="entry name" value="KdsC-phosphatas"/>
    <property type="match status" value="1"/>
</dbReference>
<dbReference type="Gene3D" id="3.40.50.1000">
    <property type="entry name" value="HAD superfamily/HAD-like"/>
    <property type="match status" value="1"/>
</dbReference>
<protein>
    <recommendedName>
        <fullName evidence="6">3-deoxy-D-manno-octulosonate 8-phosphate phosphatase KdsC</fullName>
        <ecNumber evidence="5">3.1.3.45</ecNumber>
    </recommendedName>
    <alternativeName>
        <fullName evidence="11">KDO 8-P phosphatase</fullName>
    </alternativeName>
</protein>
<gene>
    <name evidence="12" type="ORF">ACFOOI_20055</name>
</gene>
<dbReference type="SUPFAM" id="SSF56784">
    <property type="entry name" value="HAD-like"/>
    <property type="match status" value="1"/>
</dbReference>
<dbReference type="SFLD" id="SFLDS00003">
    <property type="entry name" value="Haloacid_Dehalogenase"/>
    <property type="match status" value="1"/>
</dbReference>
<name>A0ABV7Z450_9BACT</name>
<comment type="similarity">
    <text evidence="3">Belongs to the KdsC family.</text>
</comment>
<keyword evidence="13" id="KW-1185">Reference proteome</keyword>
<keyword evidence="8" id="KW-0378">Hydrolase</keyword>
<dbReference type="PANTHER" id="PTHR21485">
    <property type="entry name" value="HAD SUPERFAMILY MEMBERS CMAS AND KDSC"/>
    <property type="match status" value="1"/>
</dbReference>
<evidence type="ECO:0000313" key="12">
    <source>
        <dbReference type="EMBL" id="MFC3812968.1"/>
    </source>
</evidence>
<evidence type="ECO:0000256" key="9">
    <source>
        <dbReference type="ARBA" id="ARBA00022842"/>
    </source>
</evidence>
<dbReference type="PIRSF" id="PIRSF006118">
    <property type="entry name" value="KDO8-P_Ptase"/>
    <property type="match status" value="1"/>
</dbReference>
<evidence type="ECO:0000256" key="3">
    <source>
        <dbReference type="ARBA" id="ARBA00005893"/>
    </source>
</evidence>
<dbReference type="Pfam" id="PF13419">
    <property type="entry name" value="HAD_2"/>
    <property type="match status" value="1"/>
</dbReference>
<dbReference type="SFLD" id="SFLDG01138">
    <property type="entry name" value="C1.6.2:_Deoxy-d-mannose-octulo"/>
    <property type="match status" value="1"/>
</dbReference>
<evidence type="ECO:0000256" key="1">
    <source>
        <dbReference type="ARBA" id="ARBA00000898"/>
    </source>
</evidence>
<dbReference type="InterPro" id="IPR036412">
    <property type="entry name" value="HAD-like_sf"/>
</dbReference>
<keyword evidence="9" id="KW-0460">Magnesium</keyword>
<evidence type="ECO:0000256" key="5">
    <source>
        <dbReference type="ARBA" id="ARBA00013066"/>
    </source>
</evidence>
<dbReference type="PANTHER" id="PTHR21485:SF6">
    <property type="entry name" value="N-ACYLNEURAMINATE CYTIDYLYLTRANSFERASE-RELATED"/>
    <property type="match status" value="1"/>
</dbReference>
<dbReference type="InterPro" id="IPR023214">
    <property type="entry name" value="HAD_sf"/>
</dbReference>
<evidence type="ECO:0000256" key="8">
    <source>
        <dbReference type="ARBA" id="ARBA00022801"/>
    </source>
</evidence>
<dbReference type="InterPro" id="IPR010023">
    <property type="entry name" value="KdsC_fam"/>
</dbReference>
<dbReference type="SFLD" id="SFLDG01136">
    <property type="entry name" value="C1.6:_Phosphoserine_Phosphatas"/>
    <property type="match status" value="1"/>
</dbReference>
<evidence type="ECO:0000256" key="7">
    <source>
        <dbReference type="ARBA" id="ARBA00022723"/>
    </source>
</evidence>
<reference evidence="13" key="1">
    <citation type="journal article" date="2019" name="Int. J. Syst. Evol. Microbiol.">
        <title>The Global Catalogue of Microorganisms (GCM) 10K type strain sequencing project: providing services to taxonomists for standard genome sequencing and annotation.</title>
        <authorList>
            <consortium name="The Broad Institute Genomics Platform"/>
            <consortium name="The Broad Institute Genome Sequencing Center for Infectious Disease"/>
            <person name="Wu L."/>
            <person name="Ma J."/>
        </authorList>
    </citation>
    <scope>NUCLEOTIDE SEQUENCE [LARGE SCALE GENOMIC DNA]</scope>
    <source>
        <strain evidence="13">CECT 7956</strain>
    </source>
</reference>
<evidence type="ECO:0000256" key="6">
    <source>
        <dbReference type="ARBA" id="ARBA00020092"/>
    </source>
</evidence>